<dbReference type="Proteomes" id="UP001168972">
    <property type="component" value="Unassembled WGS sequence"/>
</dbReference>
<reference evidence="1" key="2">
    <citation type="submission" date="2023-03" db="EMBL/GenBank/DDBJ databases">
        <authorList>
            <person name="Inwood S.N."/>
            <person name="Skelly J.G."/>
            <person name="Guhlin J."/>
            <person name="Harrop T.W.R."/>
            <person name="Goldson S.G."/>
            <person name="Dearden P.K."/>
        </authorList>
    </citation>
    <scope>NUCLEOTIDE SEQUENCE</scope>
    <source>
        <strain evidence="1">Lincoln</strain>
        <tissue evidence="1">Whole body</tissue>
    </source>
</reference>
<name>A0AA39FBN2_MICHY</name>
<evidence type="ECO:0000313" key="2">
    <source>
        <dbReference type="Proteomes" id="UP001168972"/>
    </source>
</evidence>
<organism evidence="1 2">
    <name type="scientific">Microctonus hyperodae</name>
    <name type="common">Parasitoid wasp</name>
    <dbReference type="NCBI Taxonomy" id="165561"/>
    <lineage>
        <taxon>Eukaryota</taxon>
        <taxon>Metazoa</taxon>
        <taxon>Ecdysozoa</taxon>
        <taxon>Arthropoda</taxon>
        <taxon>Hexapoda</taxon>
        <taxon>Insecta</taxon>
        <taxon>Pterygota</taxon>
        <taxon>Neoptera</taxon>
        <taxon>Endopterygota</taxon>
        <taxon>Hymenoptera</taxon>
        <taxon>Apocrita</taxon>
        <taxon>Ichneumonoidea</taxon>
        <taxon>Braconidae</taxon>
        <taxon>Euphorinae</taxon>
        <taxon>Microctonus</taxon>
    </lineage>
</organism>
<evidence type="ECO:0000313" key="1">
    <source>
        <dbReference type="EMBL" id="KAK0166560.1"/>
    </source>
</evidence>
<reference evidence="1" key="1">
    <citation type="journal article" date="2023" name="bioRxiv">
        <title>Scaffold-level genome assemblies of two parasitoid biocontrol wasps reveal the parthenogenesis mechanism and an associated novel virus.</title>
        <authorList>
            <person name="Inwood S."/>
            <person name="Skelly J."/>
            <person name="Guhlin J."/>
            <person name="Harrop T."/>
            <person name="Goldson S."/>
            <person name="Dearden P."/>
        </authorList>
    </citation>
    <scope>NUCLEOTIDE SEQUENCE</scope>
    <source>
        <strain evidence="1">Lincoln</strain>
        <tissue evidence="1">Whole body</tissue>
    </source>
</reference>
<dbReference type="AlphaFoldDB" id="A0AA39FBN2"/>
<accession>A0AA39FBN2</accession>
<comment type="caution">
    <text evidence="1">The sequence shown here is derived from an EMBL/GenBank/DDBJ whole genome shotgun (WGS) entry which is preliminary data.</text>
</comment>
<protein>
    <submittedName>
        <fullName evidence="1">Uncharacterized protein</fullName>
    </submittedName>
</protein>
<keyword evidence="2" id="KW-1185">Reference proteome</keyword>
<dbReference type="EMBL" id="JAQQBR010001832">
    <property type="protein sequence ID" value="KAK0166560.1"/>
    <property type="molecule type" value="Genomic_DNA"/>
</dbReference>
<sequence length="274" mass="31583">MYELKDELDNDAGKHHVKDLIPVRGKGDDSDEEIELADDELTSNIFSIFKLLKMSKLQRMERMRELAREYTEALMREGLDRDLDVPDLPTQLVAEALRAADVVSSRNQNAIEYGEMPLPRGALPRTNVQPAVRPVRSANDRFRLKEPSKDATVLPLLTREERRERLSTLINILRLCPTVKRADRGGCFNCGEPHSHRECPYRRGTFCGRKSKNKMYVLVSFVKGDYKAIVQASEIRCFDAKNYDKKKKYRVYHDKENNYADAFIVGVSDDWDVL</sequence>
<gene>
    <name evidence="1" type="ORF">PV327_004054</name>
</gene>
<proteinExistence type="predicted"/>